<feature type="region of interest" description="Disordered" evidence="1">
    <location>
        <begin position="217"/>
        <end position="246"/>
    </location>
</feature>
<dbReference type="GO" id="GO:0003735">
    <property type="term" value="F:structural constituent of ribosome"/>
    <property type="evidence" value="ECO:0007669"/>
    <property type="project" value="InterPro"/>
</dbReference>
<dbReference type="GO" id="GO:0008097">
    <property type="term" value="F:5S rRNA binding"/>
    <property type="evidence" value="ECO:0007669"/>
    <property type="project" value="TreeGrafter"/>
</dbReference>
<name>A0AAX6I551_IRIPA</name>
<dbReference type="InterPro" id="IPR020057">
    <property type="entry name" value="Ribosomal_bL25_b-dom"/>
</dbReference>
<feature type="domain" description="Large ribosomal subunit protein bL25 beta" evidence="2">
    <location>
        <begin position="132"/>
        <end position="217"/>
    </location>
</feature>
<dbReference type="Gene3D" id="2.170.120.20">
    <property type="entry name" value="Ribosomal protein L25, beta domain"/>
    <property type="match status" value="1"/>
</dbReference>
<keyword evidence="5" id="KW-1185">Reference proteome</keyword>
<dbReference type="AlphaFoldDB" id="A0AAX6I551"/>
<dbReference type="Proteomes" id="UP001140949">
    <property type="component" value="Unassembled WGS sequence"/>
</dbReference>
<gene>
    <name evidence="3" type="ORF">M6B38_161060</name>
    <name evidence="4" type="ORF">M6B38_276610</name>
</gene>
<comment type="caution">
    <text evidence="4">The sequence shown here is derived from an EMBL/GenBank/DDBJ whole genome shotgun (WGS) entry which is preliminary data.</text>
</comment>
<dbReference type="SUPFAM" id="SSF50715">
    <property type="entry name" value="Ribosomal protein L25-like"/>
    <property type="match status" value="1"/>
</dbReference>
<dbReference type="Pfam" id="PF14693">
    <property type="entry name" value="Ribosomal_TL5_C"/>
    <property type="match status" value="1"/>
</dbReference>
<dbReference type="PANTHER" id="PTHR33284">
    <property type="entry name" value="RIBOSOMAL PROTEIN L25/GLN-TRNA SYNTHETASE, ANTI-CODON-BINDING DOMAIN-CONTAINING PROTEIN"/>
    <property type="match status" value="1"/>
</dbReference>
<dbReference type="EMBL" id="JANAVB010005200">
    <property type="protein sequence ID" value="KAJ6847615.1"/>
    <property type="molecule type" value="Genomic_DNA"/>
</dbReference>
<evidence type="ECO:0000259" key="2">
    <source>
        <dbReference type="Pfam" id="PF14693"/>
    </source>
</evidence>
<dbReference type="GO" id="GO:0022625">
    <property type="term" value="C:cytosolic large ribosomal subunit"/>
    <property type="evidence" value="ECO:0007669"/>
    <property type="project" value="TreeGrafter"/>
</dbReference>
<feature type="compositionally biased region" description="Basic and acidic residues" evidence="1">
    <location>
        <begin position="217"/>
        <end position="227"/>
    </location>
</feature>
<accession>A0AAX6I551</accession>
<evidence type="ECO:0000313" key="5">
    <source>
        <dbReference type="Proteomes" id="UP001140949"/>
    </source>
</evidence>
<evidence type="ECO:0000313" key="3">
    <source>
        <dbReference type="EMBL" id="KAJ6809260.1"/>
    </source>
</evidence>
<evidence type="ECO:0000256" key="1">
    <source>
        <dbReference type="SAM" id="MobiDB-lite"/>
    </source>
</evidence>
<dbReference type="InterPro" id="IPR037121">
    <property type="entry name" value="Ribosomal_bL25_C"/>
</dbReference>
<reference evidence="4" key="1">
    <citation type="journal article" date="2023" name="GigaByte">
        <title>Genome assembly of the bearded iris, Iris pallida Lam.</title>
        <authorList>
            <person name="Bruccoleri R.E."/>
            <person name="Oakeley E.J."/>
            <person name="Faust A.M.E."/>
            <person name="Altorfer M."/>
            <person name="Dessus-Babus S."/>
            <person name="Burckhardt D."/>
            <person name="Oertli M."/>
            <person name="Naumann U."/>
            <person name="Petersen F."/>
            <person name="Wong J."/>
        </authorList>
    </citation>
    <scope>NUCLEOTIDE SEQUENCE</scope>
    <source>
        <strain evidence="4">GSM-AAB239-AS_SAM_17_03QT</strain>
    </source>
</reference>
<proteinExistence type="predicted"/>
<evidence type="ECO:0000313" key="4">
    <source>
        <dbReference type="EMBL" id="KAJ6847615.1"/>
    </source>
</evidence>
<dbReference type="FunFam" id="2.170.120.20:FF:000006">
    <property type="entry name" value="Ribosomal protein L25/Gln-tRNA synthetase, anti-codon-binding domain-containing protein"/>
    <property type="match status" value="1"/>
</dbReference>
<dbReference type="InterPro" id="IPR020930">
    <property type="entry name" value="Ribosomal_uL5_bac-type"/>
</dbReference>
<dbReference type="GO" id="GO:0006412">
    <property type="term" value="P:translation"/>
    <property type="evidence" value="ECO:0007669"/>
    <property type="project" value="InterPro"/>
</dbReference>
<dbReference type="EMBL" id="JANAVB010033019">
    <property type="protein sequence ID" value="KAJ6809260.1"/>
    <property type="molecule type" value="Genomic_DNA"/>
</dbReference>
<organism evidence="4 5">
    <name type="scientific">Iris pallida</name>
    <name type="common">Sweet iris</name>
    <dbReference type="NCBI Taxonomy" id="29817"/>
    <lineage>
        <taxon>Eukaryota</taxon>
        <taxon>Viridiplantae</taxon>
        <taxon>Streptophyta</taxon>
        <taxon>Embryophyta</taxon>
        <taxon>Tracheophyta</taxon>
        <taxon>Spermatophyta</taxon>
        <taxon>Magnoliopsida</taxon>
        <taxon>Liliopsida</taxon>
        <taxon>Asparagales</taxon>
        <taxon>Iridaceae</taxon>
        <taxon>Iridoideae</taxon>
        <taxon>Irideae</taxon>
        <taxon>Iris</taxon>
    </lineage>
</organism>
<protein>
    <recommendedName>
        <fullName evidence="2">Large ribosomal subunit protein bL25 beta domain-containing protein</fullName>
    </recommendedName>
</protein>
<dbReference type="InterPro" id="IPR011035">
    <property type="entry name" value="Ribosomal_bL25/Gln-tRNA_synth"/>
</dbReference>
<dbReference type="PANTHER" id="PTHR33284:SF2">
    <property type="entry name" value="RIBOSOMAL PROTEIN L25_GLN-TRNA SYNTHETASE, ANTI-CODON-BINDING DOMAIN-CONTAINING PROTEIN"/>
    <property type="match status" value="1"/>
</dbReference>
<reference evidence="4" key="2">
    <citation type="submission" date="2023-04" db="EMBL/GenBank/DDBJ databases">
        <authorList>
            <person name="Bruccoleri R.E."/>
            <person name="Oakeley E.J."/>
            <person name="Faust A.-M."/>
            <person name="Dessus-Babus S."/>
            <person name="Altorfer M."/>
            <person name="Burckhardt D."/>
            <person name="Oertli M."/>
            <person name="Naumann U."/>
            <person name="Petersen F."/>
            <person name="Wong J."/>
        </authorList>
    </citation>
    <scope>NUCLEOTIDE SEQUENCE</scope>
    <source>
        <strain evidence="4">GSM-AAB239-AS_SAM_17_03QT</strain>
        <tissue evidence="4">Leaf</tissue>
    </source>
</reference>
<sequence length="246" mass="26732">MLRRCTGGSMLLLRAARASYHTIQAIPRELTGCRIAAKERALGRIPSVVFARSETDSRKLLLTTDAKQVMSLLEKIDPSFFCTTPLSLQVRAGPGSSVVIQSGTVLPLKVHKNEETGEVLNLVMAWAEEGTKISVDVPVVFKGVEDCPGLKKGGYLQKLRTSLRYLCPTEHIPQKIEVDLTNLDIGDRVLMSNIEVHSSLKLLSKNDTMPVCKILATKREPKAKSPEATETSGAPEATETPPAGEA</sequence>